<evidence type="ECO:0000256" key="1">
    <source>
        <dbReference type="SAM" id="MobiDB-lite"/>
    </source>
</evidence>
<dbReference type="EMBL" id="MFQN01000006">
    <property type="protein sequence ID" value="OGH75581.1"/>
    <property type="molecule type" value="Genomic_DNA"/>
</dbReference>
<dbReference type="Proteomes" id="UP000178347">
    <property type="component" value="Unassembled WGS sequence"/>
</dbReference>
<comment type="caution">
    <text evidence="2">The sequence shown here is derived from an EMBL/GenBank/DDBJ whole genome shotgun (WGS) entry which is preliminary data.</text>
</comment>
<feature type="compositionally biased region" description="Acidic residues" evidence="1">
    <location>
        <begin position="96"/>
        <end position="123"/>
    </location>
</feature>
<sequence length="123" mass="14100">MPKNNYDQMKSAVLSHVQSLFDEMEKEMALSHQEKYALLEDALENATDEHELRVAFDQWHAEHAEDLGFEENAGELWLQALGEKGADYGGFKVEDKDEDGDTDLVVEDNFDEDEEEPKDDYNG</sequence>
<evidence type="ECO:0000313" key="3">
    <source>
        <dbReference type="Proteomes" id="UP000178347"/>
    </source>
</evidence>
<proteinExistence type="predicted"/>
<gene>
    <name evidence="2" type="ORF">A3G00_00380</name>
</gene>
<name>A0A1F6MVE8_9BACT</name>
<organism evidence="2 3">
    <name type="scientific">Candidatus Magasanikbacteria bacterium RIFCSPLOWO2_12_FULL_43_12</name>
    <dbReference type="NCBI Taxonomy" id="1798692"/>
    <lineage>
        <taxon>Bacteria</taxon>
        <taxon>Candidatus Magasanikiibacteriota</taxon>
    </lineage>
</organism>
<evidence type="ECO:0000313" key="2">
    <source>
        <dbReference type="EMBL" id="OGH75581.1"/>
    </source>
</evidence>
<protein>
    <submittedName>
        <fullName evidence="2">Uncharacterized protein</fullName>
    </submittedName>
</protein>
<accession>A0A1F6MVE8</accession>
<reference evidence="2 3" key="1">
    <citation type="journal article" date="2016" name="Nat. Commun.">
        <title>Thousands of microbial genomes shed light on interconnected biogeochemical processes in an aquifer system.</title>
        <authorList>
            <person name="Anantharaman K."/>
            <person name="Brown C.T."/>
            <person name="Hug L.A."/>
            <person name="Sharon I."/>
            <person name="Castelle C.J."/>
            <person name="Probst A.J."/>
            <person name="Thomas B.C."/>
            <person name="Singh A."/>
            <person name="Wilkins M.J."/>
            <person name="Karaoz U."/>
            <person name="Brodie E.L."/>
            <person name="Williams K.H."/>
            <person name="Hubbard S.S."/>
            <person name="Banfield J.F."/>
        </authorList>
    </citation>
    <scope>NUCLEOTIDE SEQUENCE [LARGE SCALE GENOMIC DNA]</scope>
</reference>
<feature type="region of interest" description="Disordered" evidence="1">
    <location>
        <begin position="88"/>
        <end position="123"/>
    </location>
</feature>
<dbReference type="AlphaFoldDB" id="A0A1F6MVE8"/>